<name>A0A9D4JE84_DREPO</name>
<dbReference type="PANTHER" id="PTHR34154:SF3">
    <property type="entry name" value="ALKALI-SENSITIVE LINKAGE PROTEIN 1"/>
    <property type="match status" value="1"/>
</dbReference>
<dbReference type="InterPro" id="IPR017853">
    <property type="entry name" value="GH"/>
</dbReference>
<accession>A0A9D4JE84</accession>
<dbReference type="InterPro" id="IPR053183">
    <property type="entry name" value="ASL1"/>
</dbReference>
<dbReference type="Proteomes" id="UP000828390">
    <property type="component" value="Unassembled WGS sequence"/>
</dbReference>
<dbReference type="Gene3D" id="3.20.20.80">
    <property type="entry name" value="Glycosidases"/>
    <property type="match status" value="1"/>
</dbReference>
<evidence type="ECO:0000313" key="3">
    <source>
        <dbReference type="Proteomes" id="UP000828390"/>
    </source>
</evidence>
<organism evidence="2 3">
    <name type="scientific">Dreissena polymorpha</name>
    <name type="common">Zebra mussel</name>
    <name type="synonym">Mytilus polymorpha</name>
    <dbReference type="NCBI Taxonomy" id="45954"/>
    <lineage>
        <taxon>Eukaryota</taxon>
        <taxon>Metazoa</taxon>
        <taxon>Spiralia</taxon>
        <taxon>Lophotrochozoa</taxon>
        <taxon>Mollusca</taxon>
        <taxon>Bivalvia</taxon>
        <taxon>Autobranchia</taxon>
        <taxon>Heteroconchia</taxon>
        <taxon>Euheterodonta</taxon>
        <taxon>Imparidentia</taxon>
        <taxon>Neoheterodontei</taxon>
        <taxon>Myida</taxon>
        <taxon>Dreissenoidea</taxon>
        <taxon>Dreissenidae</taxon>
        <taxon>Dreissena</taxon>
    </lineage>
</organism>
<dbReference type="AlphaFoldDB" id="A0A9D4JE84"/>
<feature type="domain" description="Asl1-like glycosyl hydrolase catalytic" evidence="1">
    <location>
        <begin position="21"/>
        <end position="178"/>
    </location>
</feature>
<protein>
    <recommendedName>
        <fullName evidence="1">Asl1-like glycosyl hydrolase catalytic domain-containing protein</fullName>
    </recommendedName>
</protein>
<gene>
    <name evidence="2" type="ORF">DPMN_132864</name>
</gene>
<dbReference type="InterPro" id="IPR024655">
    <property type="entry name" value="Asl1_glyco_hydro_catalytic"/>
</dbReference>
<dbReference type="Pfam" id="PF11790">
    <property type="entry name" value="Glyco_hydro_cc"/>
    <property type="match status" value="1"/>
</dbReference>
<keyword evidence="3" id="KW-1185">Reference proteome</keyword>
<dbReference type="SUPFAM" id="SSF51445">
    <property type="entry name" value="(Trans)glycosidases"/>
    <property type="match status" value="1"/>
</dbReference>
<dbReference type="PANTHER" id="PTHR34154">
    <property type="entry name" value="ALKALI-SENSITIVE LINKAGE PROTEIN 1"/>
    <property type="match status" value="1"/>
</dbReference>
<comment type="caution">
    <text evidence="2">The sequence shown here is derived from an EMBL/GenBank/DDBJ whole genome shotgun (WGS) entry which is preliminary data.</text>
</comment>
<reference evidence="2" key="1">
    <citation type="journal article" date="2019" name="bioRxiv">
        <title>The Genome of the Zebra Mussel, Dreissena polymorpha: A Resource for Invasive Species Research.</title>
        <authorList>
            <person name="McCartney M.A."/>
            <person name="Auch B."/>
            <person name="Kono T."/>
            <person name="Mallez S."/>
            <person name="Zhang Y."/>
            <person name="Obille A."/>
            <person name="Becker A."/>
            <person name="Abrahante J.E."/>
            <person name="Garbe J."/>
            <person name="Badalamenti J.P."/>
            <person name="Herman A."/>
            <person name="Mangelson H."/>
            <person name="Liachko I."/>
            <person name="Sullivan S."/>
            <person name="Sone E.D."/>
            <person name="Koren S."/>
            <person name="Silverstein K.A.T."/>
            <person name="Beckman K.B."/>
            <person name="Gohl D.M."/>
        </authorList>
    </citation>
    <scope>NUCLEOTIDE SEQUENCE</scope>
    <source>
        <strain evidence="2">Duluth1</strain>
        <tissue evidence="2">Whole animal</tissue>
    </source>
</reference>
<evidence type="ECO:0000313" key="2">
    <source>
        <dbReference type="EMBL" id="KAH3804577.1"/>
    </source>
</evidence>
<sequence>MKVPAGSIFREARSSCSDTTPDHVPQAHMTPQEAAMYWPMIEKAAVGIPLVAPAPASHGFHWLDQFFHLCNSCRIDYVAAHSYLCNADQTMAYLKAMYNRYHKKVWLTEFACAHTPDDHVQLGLMRTLLPKLEAAEFVYRYSWFNGRIKSDDPTKFVRQSASLFHSNASTLTMIGQFYNAFQPDSHGSSLVG</sequence>
<dbReference type="EMBL" id="JAIWYP010000006">
    <property type="protein sequence ID" value="KAH3804577.1"/>
    <property type="molecule type" value="Genomic_DNA"/>
</dbReference>
<proteinExistence type="predicted"/>
<reference evidence="2" key="2">
    <citation type="submission" date="2020-11" db="EMBL/GenBank/DDBJ databases">
        <authorList>
            <person name="McCartney M.A."/>
            <person name="Auch B."/>
            <person name="Kono T."/>
            <person name="Mallez S."/>
            <person name="Becker A."/>
            <person name="Gohl D.M."/>
            <person name="Silverstein K.A.T."/>
            <person name="Koren S."/>
            <person name="Bechman K.B."/>
            <person name="Herman A."/>
            <person name="Abrahante J.E."/>
            <person name="Garbe J."/>
        </authorList>
    </citation>
    <scope>NUCLEOTIDE SEQUENCE</scope>
    <source>
        <strain evidence="2">Duluth1</strain>
        <tissue evidence="2">Whole animal</tissue>
    </source>
</reference>
<dbReference type="OrthoDB" id="43654at2759"/>
<evidence type="ECO:0000259" key="1">
    <source>
        <dbReference type="Pfam" id="PF11790"/>
    </source>
</evidence>